<name>A0AAD7U6D1_9STRA</name>
<gene>
    <name evidence="2" type="ORF">CTAYLR_006356</name>
</gene>
<dbReference type="Pfam" id="PF14240">
    <property type="entry name" value="YHYH"/>
    <property type="match status" value="1"/>
</dbReference>
<evidence type="ECO:0000259" key="1">
    <source>
        <dbReference type="Pfam" id="PF14240"/>
    </source>
</evidence>
<dbReference type="EMBL" id="JAQMWT010000587">
    <property type="protein sequence ID" value="KAJ8599117.1"/>
    <property type="molecule type" value="Genomic_DNA"/>
</dbReference>
<evidence type="ECO:0000313" key="2">
    <source>
        <dbReference type="EMBL" id="KAJ8599117.1"/>
    </source>
</evidence>
<dbReference type="InterPro" id="IPR025924">
    <property type="entry name" value="YHYH_dom"/>
</dbReference>
<feature type="domain" description="YHYH" evidence="1">
    <location>
        <begin position="116"/>
        <end position="216"/>
    </location>
</feature>
<comment type="caution">
    <text evidence="2">The sequence shown here is derived from an EMBL/GenBank/DDBJ whole genome shotgun (WGS) entry which is preliminary data.</text>
</comment>
<protein>
    <recommendedName>
        <fullName evidence="1">YHYH domain-containing protein</fullName>
    </recommendedName>
</protein>
<dbReference type="Proteomes" id="UP001230188">
    <property type="component" value="Unassembled WGS sequence"/>
</dbReference>
<organism evidence="2 3">
    <name type="scientific">Chrysophaeum taylorii</name>
    <dbReference type="NCBI Taxonomy" id="2483200"/>
    <lineage>
        <taxon>Eukaryota</taxon>
        <taxon>Sar</taxon>
        <taxon>Stramenopiles</taxon>
        <taxon>Ochrophyta</taxon>
        <taxon>Pelagophyceae</taxon>
        <taxon>Pelagomonadales</taxon>
        <taxon>Pelagomonadaceae</taxon>
        <taxon>Chrysophaeum</taxon>
    </lineage>
</organism>
<sequence length="328" mass="35121">MRGGGRGPPRNHPGRVLLEEAWRASQPLQDGGTFGRELDGPPLACGLRAKTRARLGDGVVLVKSNGVPDYDVPATWKGYSRSGRWDGNPNSIGEQDYLFAFPLVPGPPGPPVPTPLGPVGVAQNGVPFYDPRAAEGADAVQIEAFDACCGHPDGSSRYHYHQFPKCCAGASSLGQLAATQPGSVAAALRQQLRDERPSPPLGAAFDGHPIHGPVGVGRGGPVRLLRPSFRGTTYVEGSGDLDECNGALGPDGVYRYHATVYLDGDDVVPVYPYILPAYRSRPDPRNFPPHALRQMGITYDGTKENLHRRFRNLPVATPVPDDLPPPYE</sequence>
<dbReference type="AlphaFoldDB" id="A0AAD7U6D1"/>
<reference evidence="2" key="1">
    <citation type="submission" date="2023-01" db="EMBL/GenBank/DDBJ databases">
        <title>Metagenome sequencing of chrysophaentin producing Chrysophaeum taylorii.</title>
        <authorList>
            <person name="Davison J."/>
            <person name="Bewley C."/>
        </authorList>
    </citation>
    <scope>NUCLEOTIDE SEQUENCE</scope>
    <source>
        <strain evidence="2">NIES-1699</strain>
    </source>
</reference>
<accession>A0AAD7U6D1</accession>
<proteinExistence type="predicted"/>
<keyword evidence="3" id="KW-1185">Reference proteome</keyword>
<evidence type="ECO:0000313" key="3">
    <source>
        <dbReference type="Proteomes" id="UP001230188"/>
    </source>
</evidence>